<keyword evidence="2" id="KW-1003">Cell membrane</keyword>
<feature type="transmembrane region" description="Helical" evidence="9">
    <location>
        <begin position="37"/>
        <end position="57"/>
    </location>
</feature>
<dbReference type="PANTHER" id="PTHR30607">
    <property type="entry name" value="POTASSIUM-TRANSPORTING ATPASE A CHAIN"/>
    <property type="match status" value="1"/>
</dbReference>
<keyword evidence="11" id="KW-1185">Reference proteome</keyword>
<dbReference type="EMBL" id="BNJG01000001">
    <property type="protein sequence ID" value="GHO51954.1"/>
    <property type="molecule type" value="Genomic_DNA"/>
</dbReference>
<evidence type="ECO:0000313" key="11">
    <source>
        <dbReference type="Proteomes" id="UP000654345"/>
    </source>
</evidence>
<keyword evidence="3" id="KW-0633">Potassium transport</keyword>
<keyword evidence="8 9" id="KW-0472">Membrane</keyword>
<proteinExistence type="predicted"/>
<evidence type="ECO:0000256" key="9">
    <source>
        <dbReference type="SAM" id="Phobius"/>
    </source>
</evidence>
<organism evidence="10 11">
    <name type="scientific">Ktedonobacter robiniae</name>
    <dbReference type="NCBI Taxonomy" id="2778365"/>
    <lineage>
        <taxon>Bacteria</taxon>
        <taxon>Bacillati</taxon>
        <taxon>Chloroflexota</taxon>
        <taxon>Ktedonobacteria</taxon>
        <taxon>Ktedonobacterales</taxon>
        <taxon>Ktedonobacteraceae</taxon>
        <taxon>Ktedonobacter</taxon>
    </lineage>
</organism>
<keyword evidence="4 9" id="KW-0812">Transmembrane</keyword>
<evidence type="ECO:0000256" key="4">
    <source>
        <dbReference type="ARBA" id="ARBA00022692"/>
    </source>
</evidence>
<evidence type="ECO:0000256" key="3">
    <source>
        <dbReference type="ARBA" id="ARBA00022538"/>
    </source>
</evidence>
<protein>
    <submittedName>
        <fullName evidence="10">Uncharacterized protein</fullName>
    </submittedName>
</protein>
<keyword evidence="7" id="KW-0406">Ion transport</keyword>
<gene>
    <name evidence="10" type="ORF">KSB_04290</name>
</gene>
<keyword evidence="5" id="KW-0630">Potassium</keyword>
<comment type="caution">
    <text evidence="10">The sequence shown here is derived from an EMBL/GenBank/DDBJ whole genome shotgun (WGS) entry which is preliminary data.</text>
</comment>
<reference evidence="10 11" key="1">
    <citation type="journal article" date="2021" name="Int. J. Syst. Evol. Microbiol.">
        <title>Reticulibacter mediterranei gen. nov., sp. nov., within the new family Reticulibacteraceae fam. nov., and Ktedonospora formicarum gen. nov., sp. nov., Ktedonobacter robiniae sp. nov., Dictyobacter formicarum sp. nov. and Dictyobacter arantiisoli sp. nov., belonging to the class Ktedonobacteria.</title>
        <authorList>
            <person name="Yabe S."/>
            <person name="Zheng Y."/>
            <person name="Wang C.M."/>
            <person name="Sakai Y."/>
            <person name="Abe K."/>
            <person name="Yokota A."/>
            <person name="Donadio S."/>
            <person name="Cavaletti L."/>
            <person name="Monciardini P."/>
        </authorList>
    </citation>
    <scope>NUCLEOTIDE SEQUENCE [LARGE SCALE GENOMIC DNA]</scope>
    <source>
        <strain evidence="10 11">SOSP1-30</strain>
    </source>
</reference>
<dbReference type="InterPro" id="IPR004623">
    <property type="entry name" value="KdpA"/>
</dbReference>
<dbReference type="PANTHER" id="PTHR30607:SF2">
    <property type="entry name" value="POTASSIUM-TRANSPORTING ATPASE POTASSIUM-BINDING SUBUNIT"/>
    <property type="match status" value="1"/>
</dbReference>
<accession>A0ABQ3UGX8</accession>
<evidence type="ECO:0000313" key="10">
    <source>
        <dbReference type="EMBL" id="GHO51954.1"/>
    </source>
</evidence>
<evidence type="ECO:0000256" key="7">
    <source>
        <dbReference type="ARBA" id="ARBA00023065"/>
    </source>
</evidence>
<dbReference type="Pfam" id="PF03814">
    <property type="entry name" value="KdpA"/>
    <property type="match status" value="1"/>
</dbReference>
<dbReference type="Proteomes" id="UP000654345">
    <property type="component" value="Unassembled WGS sequence"/>
</dbReference>
<evidence type="ECO:0000256" key="8">
    <source>
        <dbReference type="ARBA" id="ARBA00023136"/>
    </source>
</evidence>
<evidence type="ECO:0000256" key="6">
    <source>
        <dbReference type="ARBA" id="ARBA00022989"/>
    </source>
</evidence>
<keyword evidence="1" id="KW-0813">Transport</keyword>
<evidence type="ECO:0000256" key="2">
    <source>
        <dbReference type="ARBA" id="ARBA00022475"/>
    </source>
</evidence>
<keyword evidence="6 9" id="KW-1133">Transmembrane helix</keyword>
<evidence type="ECO:0000256" key="1">
    <source>
        <dbReference type="ARBA" id="ARBA00022448"/>
    </source>
</evidence>
<evidence type="ECO:0000256" key="5">
    <source>
        <dbReference type="ARBA" id="ARBA00022958"/>
    </source>
</evidence>
<sequence>MLIGRFGLAIPALALAGKFSLQDRRPMSIGKFRTDSVMFGTVIIFTAIIVVGLTYFASLSLGPIVEQLHLG</sequence>
<name>A0ABQ3UGX8_9CHLR</name>